<gene>
    <name evidence="1" type="ORF">GCM10011452_09410</name>
</gene>
<comment type="caution">
    <text evidence="1">The sequence shown here is derived from an EMBL/GenBank/DDBJ whole genome shotgun (WGS) entry which is preliminary data.</text>
</comment>
<proteinExistence type="predicted"/>
<evidence type="ECO:0000313" key="2">
    <source>
        <dbReference type="Proteomes" id="UP000628984"/>
    </source>
</evidence>
<keyword evidence="2" id="KW-1185">Reference proteome</keyword>
<dbReference type="Proteomes" id="UP000628984">
    <property type="component" value="Unassembled WGS sequence"/>
</dbReference>
<reference evidence="1" key="2">
    <citation type="submission" date="2020-09" db="EMBL/GenBank/DDBJ databases">
        <authorList>
            <person name="Sun Q."/>
            <person name="Kim S."/>
        </authorList>
    </citation>
    <scope>NUCLEOTIDE SEQUENCE</scope>
    <source>
        <strain evidence="1">KCTC 23714</strain>
    </source>
</reference>
<dbReference type="AlphaFoldDB" id="A0A918IPJ9"/>
<sequence>MPSKTDTLDDAVKRETPRPYILAKDGGAGARERLLVALCDHSYIGRVTDTPAIDAPITQDEAQRFILSQIGPVSEAKLQNMLHVAWTRLSYATSPEQMLSLEHLITAISIGIGMMRHEEAPQIIERNLLREETRGAAEMQTHALNRWRRLSRLADQG</sequence>
<dbReference type="EMBL" id="BMYQ01000001">
    <property type="protein sequence ID" value="GGW24098.1"/>
    <property type="molecule type" value="Genomic_DNA"/>
</dbReference>
<organism evidence="1 2">
    <name type="scientific">Gemmobacter lanyuensis</name>
    <dbReference type="NCBI Taxonomy" id="1054497"/>
    <lineage>
        <taxon>Bacteria</taxon>
        <taxon>Pseudomonadati</taxon>
        <taxon>Pseudomonadota</taxon>
        <taxon>Alphaproteobacteria</taxon>
        <taxon>Rhodobacterales</taxon>
        <taxon>Paracoccaceae</taxon>
        <taxon>Gemmobacter</taxon>
    </lineage>
</organism>
<protein>
    <submittedName>
        <fullName evidence="1">Uncharacterized protein</fullName>
    </submittedName>
</protein>
<dbReference type="RefSeq" id="WP_189632629.1">
    <property type="nucleotide sequence ID" value="NZ_BMYQ01000001.1"/>
</dbReference>
<accession>A0A918IPJ9</accession>
<evidence type="ECO:0000313" key="1">
    <source>
        <dbReference type="EMBL" id="GGW24098.1"/>
    </source>
</evidence>
<reference evidence="1" key="1">
    <citation type="journal article" date="2014" name="Int. J. Syst. Evol. Microbiol.">
        <title>Complete genome sequence of Corynebacterium casei LMG S-19264T (=DSM 44701T), isolated from a smear-ripened cheese.</title>
        <authorList>
            <consortium name="US DOE Joint Genome Institute (JGI-PGF)"/>
            <person name="Walter F."/>
            <person name="Albersmeier A."/>
            <person name="Kalinowski J."/>
            <person name="Ruckert C."/>
        </authorList>
    </citation>
    <scope>NUCLEOTIDE SEQUENCE</scope>
    <source>
        <strain evidence="1">KCTC 23714</strain>
    </source>
</reference>
<name>A0A918IPJ9_9RHOB</name>